<protein>
    <submittedName>
        <fullName evidence="2">Uncharacterized protein</fullName>
    </submittedName>
</protein>
<evidence type="ECO:0000256" key="1">
    <source>
        <dbReference type="SAM" id="MobiDB-lite"/>
    </source>
</evidence>
<keyword evidence="3" id="KW-1185">Reference proteome</keyword>
<evidence type="ECO:0000313" key="3">
    <source>
        <dbReference type="Proteomes" id="UP000807353"/>
    </source>
</evidence>
<proteinExistence type="predicted"/>
<feature type="region of interest" description="Disordered" evidence="1">
    <location>
        <begin position="27"/>
        <end position="48"/>
    </location>
</feature>
<evidence type="ECO:0000313" key="2">
    <source>
        <dbReference type="EMBL" id="KAF9457948.1"/>
    </source>
</evidence>
<organism evidence="2 3">
    <name type="scientific">Collybia nuda</name>
    <dbReference type="NCBI Taxonomy" id="64659"/>
    <lineage>
        <taxon>Eukaryota</taxon>
        <taxon>Fungi</taxon>
        <taxon>Dikarya</taxon>
        <taxon>Basidiomycota</taxon>
        <taxon>Agaricomycotina</taxon>
        <taxon>Agaricomycetes</taxon>
        <taxon>Agaricomycetidae</taxon>
        <taxon>Agaricales</taxon>
        <taxon>Tricholomatineae</taxon>
        <taxon>Clitocybaceae</taxon>
        <taxon>Collybia</taxon>
    </lineage>
</organism>
<accession>A0A9P5XW98</accession>
<dbReference type="Proteomes" id="UP000807353">
    <property type="component" value="Unassembled WGS sequence"/>
</dbReference>
<name>A0A9P5XW98_9AGAR</name>
<reference evidence="2" key="1">
    <citation type="submission" date="2020-11" db="EMBL/GenBank/DDBJ databases">
        <authorList>
            <consortium name="DOE Joint Genome Institute"/>
            <person name="Ahrendt S."/>
            <person name="Riley R."/>
            <person name="Andreopoulos W."/>
            <person name="Labutti K."/>
            <person name="Pangilinan J."/>
            <person name="Ruiz-Duenas F.J."/>
            <person name="Barrasa J.M."/>
            <person name="Sanchez-Garcia M."/>
            <person name="Camarero S."/>
            <person name="Miyauchi S."/>
            <person name="Serrano A."/>
            <person name="Linde D."/>
            <person name="Babiker R."/>
            <person name="Drula E."/>
            <person name="Ayuso-Fernandez I."/>
            <person name="Pacheco R."/>
            <person name="Padilla G."/>
            <person name="Ferreira P."/>
            <person name="Barriuso J."/>
            <person name="Kellner H."/>
            <person name="Castanera R."/>
            <person name="Alfaro M."/>
            <person name="Ramirez L."/>
            <person name="Pisabarro A.G."/>
            <person name="Kuo A."/>
            <person name="Tritt A."/>
            <person name="Lipzen A."/>
            <person name="He G."/>
            <person name="Yan M."/>
            <person name="Ng V."/>
            <person name="Cullen D."/>
            <person name="Martin F."/>
            <person name="Rosso M.-N."/>
            <person name="Henrissat B."/>
            <person name="Hibbett D."/>
            <person name="Martinez A.T."/>
            <person name="Grigoriev I.V."/>
        </authorList>
    </citation>
    <scope>NUCLEOTIDE SEQUENCE</scope>
    <source>
        <strain evidence="2">CBS 247.69</strain>
    </source>
</reference>
<comment type="caution">
    <text evidence="2">The sequence shown here is derived from an EMBL/GenBank/DDBJ whole genome shotgun (WGS) entry which is preliminary data.</text>
</comment>
<sequence>MLGSKNQEEPNGWGFLVLGRVCTYSSYRTSRDRPPQPSSTTGRGGARDAIELSWHPVTRYGTRLIWRSRMSKAGAGPLISSTSNVTGIARISQAPHPTGLIHQWIKARRLGRYIYMCDTYHSVRSARLTNLVPPD</sequence>
<dbReference type="AlphaFoldDB" id="A0A9P5XW98"/>
<dbReference type="EMBL" id="MU150354">
    <property type="protein sequence ID" value="KAF9457948.1"/>
    <property type="molecule type" value="Genomic_DNA"/>
</dbReference>
<feature type="non-terminal residue" evidence="2">
    <location>
        <position position="135"/>
    </location>
</feature>
<gene>
    <name evidence="2" type="ORF">BDZ94DRAFT_1271993</name>
</gene>